<accession>A0A915E2M4</accession>
<evidence type="ECO:0000313" key="1">
    <source>
        <dbReference type="Proteomes" id="UP000887574"/>
    </source>
</evidence>
<dbReference type="InterPro" id="IPR023578">
    <property type="entry name" value="Ras_GEF_dom_sf"/>
</dbReference>
<reference evidence="2" key="1">
    <citation type="submission" date="2022-11" db="UniProtKB">
        <authorList>
            <consortium name="WormBaseParasite"/>
        </authorList>
    </citation>
    <scope>IDENTIFICATION</scope>
</reference>
<dbReference type="WBParaSite" id="jg26301">
    <property type="protein sequence ID" value="jg26301"/>
    <property type="gene ID" value="jg26301"/>
</dbReference>
<evidence type="ECO:0000313" key="2">
    <source>
        <dbReference type="WBParaSite" id="jg26301"/>
    </source>
</evidence>
<sequence length="216" mass="24753">MTVSKYWGDEKLADAIYAVYLKKVRYVPPSEYEGLPHYRSIDPDNHHLADDLIDGSDHLQWETIRERVIKAGTLDKMWVDGRMDSRQFNVFFATFRAFAEPGAVLEKFTSWFEKAMSSGKHIDVDPTVKHSSQTSKALSAPSSSAGWICTRRLFSTRRQFSPLKRLIDFSRSRNLYDLKYKARKVKERYKKVAVEGGLASQIHRSADTATPLVSTQ</sequence>
<dbReference type="Proteomes" id="UP000887574">
    <property type="component" value="Unplaced"/>
</dbReference>
<name>A0A915E2M4_9BILA</name>
<proteinExistence type="predicted"/>
<dbReference type="AlphaFoldDB" id="A0A915E2M4"/>
<dbReference type="SUPFAM" id="SSF48366">
    <property type="entry name" value="Ras GEF"/>
    <property type="match status" value="1"/>
</dbReference>
<dbReference type="Gene3D" id="1.20.870.10">
    <property type="entry name" value="Son of sevenless (SoS) protein Chain: S domain 1"/>
    <property type="match status" value="1"/>
</dbReference>
<protein>
    <submittedName>
        <fullName evidence="2">Uncharacterized protein</fullName>
    </submittedName>
</protein>
<keyword evidence="1" id="KW-1185">Reference proteome</keyword>
<organism evidence="1 2">
    <name type="scientific">Ditylenchus dipsaci</name>
    <dbReference type="NCBI Taxonomy" id="166011"/>
    <lineage>
        <taxon>Eukaryota</taxon>
        <taxon>Metazoa</taxon>
        <taxon>Ecdysozoa</taxon>
        <taxon>Nematoda</taxon>
        <taxon>Chromadorea</taxon>
        <taxon>Rhabditida</taxon>
        <taxon>Tylenchina</taxon>
        <taxon>Tylenchomorpha</taxon>
        <taxon>Sphaerularioidea</taxon>
        <taxon>Anguinidae</taxon>
        <taxon>Anguininae</taxon>
        <taxon>Ditylenchus</taxon>
    </lineage>
</organism>